<dbReference type="Gene3D" id="1.10.8.60">
    <property type="match status" value="1"/>
</dbReference>
<dbReference type="VEuPathDB" id="FungiDB:LELG_02593"/>
<feature type="domain" description="AAA+ ATPase" evidence="4">
    <location>
        <begin position="55"/>
        <end position="168"/>
    </location>
</feature>
<evidence type="ECO:0000256" key="2">
    <source>
        <dbReference type="ARBA" id="ARBA00022840"/>
    </source>
</evidence>
<dbReference type="SMART" id="SM00382">
    <property type="entry name" value="AAA"/>
    <property type="match status" value="1"/>
</dbReference>
<dbReference type="GO" id="GO:0006310">
    <property type="term" value="P:DNA recombination"/>
    <property type="evidence" value="ECO:0007669"/>
    <property type="project" value="InterPro"/>
</dbReference>
<dbReference type="Pfam" id="PF05496">
    <property type="entry name" value="RuvB_N"/>
    <property type="match status" value="1"/>
</dbReference>
<dbReference type="eggNOG" id="KOG2028">
    <property type="taxonomic scope" value="Eukaryota"/>
</dbReference>
<sequence>MTIEEETVSTQVADNGLELSLSEAVRPNTLANYVGQRHLLNEEKGIFANYIRMGYLPSMLLIGPPGSGKTTLARLVAKSCGYATSNIIELSATTLTTENIKNLVNDCQEQLVVFIDEIHRLSKVQQDWLLPFVEDGKIVLIGATTLETPLRRIRKAILSRCQVFPLQRLHDDELLSVLHSAIDFENQRRSRRSRNNNNTNNDREELGKAETSKSGELKFSDNALLGIVRAVNGDIRAAINTIERVSHTFKTGHDHKITSAEMNLILKTHTRGQTHLNELYDFLFASLREGCSKHAHARLSVGLSAIESGKYKGDISEYIQQMEVSDDELIDMESSDTSTFQDPLYLLLPRHLLLVQLQIEQSITRSIYLSLLILKEGDTPQQLLKRLILFAFEHLDLTPRILSTFTSLCKISIQETQETLSRTLHDLIHLIVSEGTILTNLGNHYLHAREYFQHSKRNRAIPKNVGELEIYYDAAELAKVEAQPQVSLFPDMEIQITSPTITFDSREIEQVEIGYS</sequence>
<dbReference type="GO" id="GO:0005634">
    <property type="term" value="C:nucleus"/>
    <property type="evidence" value="ECO:0007669"/>
    <property type="project" value="TreeGrafter"/>
</dbReference>
<evidence type="ECO:0000313" key="6">
    <source>
        <dbReference type="Proteomes" id="UP000001996"/>
    </source>
</evidence>
<dbReference type="AlphaFoldDB" id="A5DZ06"/>
<dbReference type="GO" id="GO:0005524">
    <property type="term" value="F:ATP binding"/>
    <property type="evidence" value="ECO:0007669"/>
    <property type="project" value="UniProtKB-KW"/>
</dbReference>
<dbReference type="GO" id="GO:0017116">
    <property type="term" value="F:single-stranded DNA helicase activity"/>
    <property type="evidence" value="ECO:0007669"/>
    <property type="project" value="TreeGrafter"/>
</dbReference>
<dbReference type="GeneID" id="5233073"/>
<dbReference type="PANTHER" id="PTHR13779:SF7">
    <property type="entry name" value="ATPASE WRNIP1"/>
    <property type="match status" value="1"/>
</dbReference>
<dbReference type="GO" id="GO:0009378">
    <property type="term" value="F:four-way junction helicase activity"/>
    <property type="evidence" value="ECO:0007669"/>
    <property type="project" value="InterPro"/>
</dbReference>
<dbReference type="GO" id="GO:0008047">
    <property type="term" value="F:enzyme activator activity"/>
    <property type="evidence" value="ECO:0007669"/>
    <property type="project" value="TreeGrafter"/>
</dbReference>
<evidence type="ECO:0000259" key="4">
    <source>
        <dbReference type="SMART" id="SM00382"/>
    </source>
</evidence>
<dbReference type="InterPro" id="IPR027417">
    <property type="entry name" value="P-loop_NTPase"/>
</dbReference>
<dbReference type="GO" id="GO:0000731">
    <property type="term" value="P:DNA synthesis involved in DNA repair"/>
    <property type="evidence" value="ECO:0007669"/>
    <property type="project" value="TreeGrafter"/>
</dbReference>
<dbReference type="HOGENOM" id="CLU_017271_0_0_1"/>
<protein>
    <recommendedName>
        <fullName evidence="4">AAA+ ATPase domain-containing protein</fullName>
    </recommendedName>
</protein>
<evidence type="ECO:0000256" key="3">
    <source>
        <dbReference type="SAM" id="MobiDB-lite"/>
    </source>
</evidence>
<feature type="compositionally biased region" description="Basic and acidic residues" evidence="3">
    <location>
        <begin position="201"/>
        <end position="213"/>
    </location>
</feature>
<proteinExistence type="predicted"/>
<reference evidence="5 6" key="1">
    <citation type="journal article" date="2009" name="Nature">
        <title>Evolution of pathogenicity and sexual reproduction in eight Candida genomes.</title>
        <authorList>
            <person name="Butler G."/>
            <person name="Rasmussen M.D."/>
            <person name="Lin M.F."/>
            <person name="Santos M.A."/>
            <person name="Sakthikumar S."/>
            <person name="Munro C.A."/>
            <person name="Rheinbay E."/>
            <person name="Grabherr M."/>
            <person name="Forche A."/>
            <person name="Reedy J.L."/>
            <person name="Agrafioti I."/>
            <person name="Arnaud M.B."/>
            <person name="Bates S."/>
            <person name="Brown A.J."/>
            <person name="Brunke S."/>
            <person name="Costanzo M.C."/>
            <person name="Fitzpatrick D.A."/>
            <person name="de Groot P.W."/>
            <person name="Harris D."/>
            <person name="Hoyer L.L."/>
            <person name="Hube B."/>
            <person name="Klis F.M."/>
            <person name="Kodira C."/>
            <person name="Lennard N."/>
            <person name="Logue M.E."/>
            <person name="Martin R."/>
            <person name="Neiman A.M."/>
            <person name="Nikolaou E."/>
            <person name="Quail M.A."/>
            <person name="Quinn J."/>
            <person name="Santos M.C."/>
            <person name="Schmitzberger F.F."/>
            <person name="Sherlock G."/>
            <person name="Shah P."/>
            <person name="Silverstein K.A."/>
            <person name="Skrzypek M.S."/>
            <person name="Soll D."/>
            <person name="Staggs R."/>
            <person name="Stansfield I."/>
            <person name="Stumpf M.P."/>
            <person name="Sudbery P.E."/>
            <person name="Srikantha T."/>
            <person name="Zeng Q."/>
            <person name="Berman J."/>
            <person name="Berriman M."/>
            <person name="Heitman J."/>
            <person name="Gow N.A."/>
            <person name="Lorenz M.C."/>
            <person name="Birren B.W."/>
            <person name="Kellis M."/>
            <person name="Cuomo C.A."/>
        </authorList>
    </citation>
    <scope>NUCLEOTIDE SEQUENCE [LARGE SCALE GENOMIC DNA]</scope>
    <source>
        <strain evidence="6">ATCC 11503 / BCRC 21390 / CBS 2605 / JCM 1781 / NBRC 1676 / NRRL YB-4239</strain>
    </source>
</reference>
<dbReference type="SUPFAM" id="SSF52540">
    <property type="entry name" value="P-loop containing nucleoside triphosphate hydrolases"/>
    <property type="match status" value="1"/>
</dbReference>
<dbReference type="InParanoid" id="A5DZ06"/>
<keyword evidence="6" id="KW-1185">Reference proteome</keyword>
<dbReference type="EMBL" id="CH981526">
    <property type="protein sequence ID" value="EDK44414.1"/>
    <property type="molecule type" value="Genomic_DNA"/>
</dbReference>
<name>A5DZ06_LODEL</name>
<gene>
    <name evidence="5" type="ORF">LELG_02593</name>
</gene>
<dbReference type="Proteomes" id="UP000001996">
    <property type="component" value="Unassembled WGS sequence"/>
</dbReference>
<dbReference type="InterPro" id="IPR051314">
    <property type="entry name" value="AAA_ATPase_RarA/MGS1/WRNIP1"/>
</dbReference>
<dbReference type="OrthoDB" id="10265467at2759"/>
<dbReference type="CDD" id="cd00009">
    <property type="entry name" value="AAA"/>
    <property type="match status" value="1"/>
</dbReference>
<accession>A5DZ06</accession>
<dbReference type="PANTHER" id="PTHR13779">
    <property type="entry name" value="WERNER HELICASE-INTERACTING PROTEIN 1 FAMILY MEMBER"/>
    <property type="match status" value="1"/>
</dbReference>
<keyword evidence="1" id="KW-0547">Nucleotide-binding</keyword>
<dbReference type="GO" id="GO:0006261">
    <property type="term" value="P:DNA-templated DNA replication"/>
    <property type="evidence" value="ECO:0007669"/>
    <property type="project" value="TreeGrafter"/>
</dbReference>
<keyword evidence="2" id="KW-0067">ATP-binding</keyword>
<dbReference type="STRING" id="379508.A5DZ06"/>
<dbReference type="KEGG" id="lel:PVL30_003424"/>
<evidence type="ECO:0000313" key="5">
    <source>
        <dbReference type="EMBL" id="EDK44414.1"/>
    </source>
</evidence>
<organism evidence="5 6">
    <name type="scientific">Lodderomyces elongisporus (strain ATCC 11503 / CBS 2605 / JCM 1781 / NBRC 1676 / NRRL YB-4239)</name>
    <name type="common">Yeast</name>
    <name type="synonym">Saccharomyces elongisporus</name>
    <dbReference type="NCBI Taxonomy" id="379508"/>
    <lineage>
        <taxon>Eukaryota</taxon>
        <taxon>Fungi</taxon>
        <taxon>Dikarya</taxon>
        <taxon>Ascomycota</taxon>
        <taxon>Saccharomycotina</taxon>
        <taxon>Pichiomycetes</taxon>
        <taxon>Debaryomycetaceae</taxon>
        <taxon>Candida/Lodderomyces clade</taxon>
        <taxon>Lodderomyces</taxon>
    </lineage>
</organism>
<evidence type="ECO:0000256" key="1">
    <source>
        <dbReference type="ARBA" id="ARBA00022741"/>
    </source>
</evidence>
<dbReference type="InterPro" id="IPR003593">
    <property type="entry name" value="AAA+_ATPase"/>
</dbReference>
<dbReference type="Gene3D" id="3.40.50.300">
    <property type="entry name" value="P-loop containing nucleotide triphosphate hydrolases"/>
    <property type="match status" value="1"/>
</dbReference>
<feature type="region of interest" description="Disordered" evidence="3">
    <location>
        <begin position="187"/>
        <end position="213"/>
    </location>
</feature>
<dbReference type="InterPro" id="IPR008824">
    <property type="entry name" value="RuvB-like_N"/>
</dbReference>